<dbReference type="EC" id="2.3.1.109" evidence="4"/>
<proteinExistence type="predicted"/>
<organism evidence="4 5">
    <name type="scientific">Poriferisphaera corsica</name>
    <dbReference type="NCBI Taxonomy" id="2528020"/>
    <lineage>
        <taxon>Bacteria</taxon>
        <taxon>Pseudomonadati</taxon>
        <taxon>Planctomycetota</taxon>
        <taxon>Phycisphaerae</taxon>
        <taxon>Phycisphaerales</taxon>
        <taxon>Phycisphaeraceae</taxon>
        <taxon>Poriferisphaera</taxon>
    </lineage>
</organism>
<evidence type="ECO:0000256" key="3">
    <source>
        <dbReference type="ARBA" id="ARBA00023315"/>
    </source>
</evidence>
<name>A0A517YYZ3_9BACT</name>
<dbReference type="GO" id="GO:0006527">
    <property type="term" value="P:L-arginine catabolic process"/>
    <property type="evidence" value="ECO:0007669"/>
    <property type="project" value="InterPro"/>
</dbReference>
<dbReference type="GO" id="GO:0008791">
    <property type="term" value="F:arginine N-succinyltransferase activity"/>
    <property type="evidence" value="ECO:0007669"/>
    <property type="project" value="UniProtKB-EC"/>
</dbReference>
<protein>
    <submittedName>
        <fullName evidence="4">Arginine N-succinyltransferase</fullName>
        <ecNumber evidence="4">2.3.1.109</ecNumber>
    </submittedName>
</protein>
<dbReference type="InterPro" id="IPR007041">
    <property type="entry name" value="Arg_succinylTrfase_AstA/AruG"/>
</dbReference>
<dbReference type="InterPro" id="IPR016181">
    <property type="entry name" value="Acyl_CoA_acyltransferase"/>
</dbReference>
<evidence type="ECO:0000313" key="4">
    <source>
        <dbReference type="EMBL" id="QDU35450.1"/>
    </source>
</evidence>
<dbReference type="Proteomes" id="UP000317369">
    <property type="component" value="Chromosome"/>
</dbReference>
<dbReference type="OrthoDB" id="21121at2"/>
<evidence type="ECO:0000256" key="2">
    <source>
        <dbReference type="ARBA" id="ARBA00022679"/>
    </source>
</evidence>
<dbReference type="RefSeq" id="WP_145080827.1">
    <property type="nucleotide sequence ID" value="NZ_CP036425.1"/>
</dbReference>
<keyword evidence="2 4" id="KW-0808">Transferase</keyword>
<gene>
    <name evidence="4" type="primary">astA_2</name>
    <name evidence="4" type="ORF">KS4_35320</name>
</gene>
<dbReference type="NCBIfam" id="TIGR03243">
    <property type="entry name" value="arg_catab_AOST"/>
    <property type="match status" value="1"/>
</dbReference>
<evidence type="ECO:0000256" key="1">
    <source>
        <dbReference type="ARBA" id="ARBA00022503"/>
    </source>
</evidence>
<keyword evidence="3 4" id="KW-0012">Acyltransferase</keyword>
<dbReference type="KEGG" id="pcor:KS4_35320"/>
<sequence length="362" mass="40155">MHIIRPITKNDGEAVLKLASQAGYGFTSLLPQKSYIHERIEASIHGKNLLFVLEDLSSNTVIGTSAIKPSAGKPKKPFYSFRIETAFRKSETLGVNHAVRTLHLYPQFKGPTELGSLMILQQHRNSRIGLGRLASLSRFLYIAESPSHFNHNIVAEIRGFSDAHGHSPFWDAIGKHFFKTDFVSADRLSAIDKQFIADLMPIYPIYIPLLPQTARNVIAKPHPQALPAQKMLLSEGFRFIDLVDIFDAGPSMQASRDTIRTVRESAHFTIKDIAPVSSPELLGRHLDQPDSPRKNNTLIIATFTPTFIATLTQAQIIKGKRGIRIPLETAQALNIDIGDTVRLAPIYPAPSNLLLDAHPPTI</sequence>
<dbReference type="PANTHER" id="PTHR30420">
    <property type="entry name" value="N-SUCCINYLARGININE DIHYDROLASE"/>
    <property type="match status" value="1"/>
</dbReference>
<accession>A0A517YYZ3</accession>
<dbReference type="AlphaFoldDB" id="A0A517YYZ3"/>
<dbReference type="SUPFAM" id="SSF55729">
    <property type="entry name" value="Acyl-CoA N-acyltransferases (Nat)"/>
    <property type="match status" value="1"/>
</dbReference>
<dbReference type="EMBL" id="CP036425">
    <property type="protein sequence ID" value="QDU35450.1"/>
    <property type="molecule type" value="Genomic_DNA"/>
</dbReference>
<evidence type="ECO:0000313" key="5">
    <source>
        <dbReference type="Proteomes" id="UP000317369"/>
    </source>
</evidence>
<dbReference type="Pfam" id="PF04958">
    <property type="entry name" value="AstA"/>
    <property type="match status" value="1"/>
</dbReference>
<reference evidence="4 5" key="1">
    <citation type="submission" date="2019-02" db="EMBL/GenBank/DDBJ databases">
        <title>Deep-cultivation of Planctomycetes and their phenomic and genomic characterization uncovers novel biology.</title>
        <authorList>
            <person name="Wiegand S."/>
            <person name="Jogler M."/>
            <person name="Boedeker C."/>
            <person name="Pinto D."/>
            <person name="Vollmers J."/>
            <person name="Rivas-Marin E."/>
            <person name="Kohn T."/>
            <person name="Peeters S.H."/>
            <person name="Heuer A."/>
            <person name="Rast P."/>
            <person name="Oberbeckmann S."/>
            <person name="Bunk B."/>
            <person name="Jeske O."/>
            <person name="Meyerdierks A."/>
            <person name="Storesund J.E."/>
            <person name="Kallscheuer N."/>
            <person name="Luecker S."/>
            <person name="Lage O.M."/>
            <person name="Pohl T."/>
            <person name="Merkel B.J."/>
            <person name="Hornburger P."/>
            <person name="Mueller R.-W."/>
            <person name="Bruemmer F."/>
            <person name="Labrenz M."/>
            <person name="Spormann A.M."/>
            <person name="Op den Camp H."/>
            <person name="Overmann J."/>
            <person name="Amann R."/>
            <person name="Jetten M.S.M."/>
            <person name="Mascher T."/>
            <person name="Medema M.H."/>
            <person name="Devos D.P."/>
            <person name="Kaster A.-K."/>
            <person name="Ovreas L."/>
            <person name="Rohde M."/>
            <person name="Galperin M.Y."/>
            <person name="Jogler C."/>
        </authorList>
    </citation>
    <scope>NUCLEOTIDE SEQUENCE [LARGE SCALE GENOMIC DNA]</scope>
    <source>
        <strain evidence="4 5">KS4</strain>
    </source>
</reference>
<dbReference type="PANTHER" id="PTHR30420:SF1">
    <property type="entry name" value="ARGININE N-SUCCINYLTRANSFERASE"/>
    <property type="match status" value="1"/>
</dbReference>
<keyword evidence="1" id="KW-0056">Arginine metabolism</keyword>
<keyword evidence="5" id="KW-1185">Reference proteome</keyword>